<evidence type="ECO:0000313" key="3">
    <source>
        <dbReference type="Proteomes" id="UP001446871"/>
    </source>
</evidence>
<evidence type="ECO:0000259" key="1">
    <source>
        <dbReference type="Pfam" id="PF06985"/>
    </source>
</evidence>
<keyword evidence="3" id="KW-1185">Reference proteome</keyword>
<sequence length="142" mass="16083">MKPNDLPMPFLSRVWGKDEIRLEQVAGPNGLLPEGVAAGKVRGACQQALHDSLDYVWVDTCCIDMSSSAQLSEAINSMFRWYEDSEICDVFLADVSTLQDLENDWIPQSSSQLYQSRWHTHGWALQELLDPKAVHAVWFVMV</sequence>
<protein>
    <submittedName>
        <fullName evidence="2">Vegetative incompatibility protein HET-E-1</fullName>
    </submittedName>
</protein>
<dbReference type="Pfam" id="PF06985">
    <property type="entry name" value="HET"/>
    <property type="match status" value="1"/>
</dbReference>
<dbReference type="Proteomes" id="UP001446871">
    <property type="component" value="Unassembled WGS sequence"/>
</dbReference>
<dbReference type="PANTHER" id="PTHR10622:SF10">
    <property type="entry name" value="HET DOMAIN-CONTAINING PROTEIN"/>
    <property type="match status" value="1"/>
</dbReference>
<gene>
    <name evidence="2" type="ORF">PG996_004095</name>
</gene>
<dbReference type="PANTHER" id="PTHR10622">
    <property type="entry name" value="HET DOMAIN-CONTAINING PROTEIN"/>
    <property type="match status" value="1"/>
</dbReference>
<dbReference type="InterPro" id="IPR010730">
    <property type="entry name" value="HET"/>
</dbReference>
<feature type="domain" description="Heterokaryon incompatibility" evidence="1">
    <location>
        <begin position="11"/>
        <end position="95"/>
    </location>
</feature>
<dbReference type="EMBL" id="JAQQWM010000002">
    <property type="protein sequence ID" value="KAK8077925.1"/>
    <property type="molecule type" value="Genomic_DNA"/>
</dbReference>
<reference evidence="2 3" key="1">
    <citation type="submission" date="2023-01" db="EMBL/GenBank/DDBJ databases">
        <title>Analysis of 21 Apiospora genomes using comparative genomics revels a genus with tremendous synthesis potential of carbohydrate active enzymes and secondary metabolites.</title>
        <authorList>
            <person name="Sorensen T."/>
        </authorList>
    </citation>
    <scope>NUCLEOTIDE SEQUENCE [LARGE SCALE GENOMIC DNA]</scope>
    <source>
        <strain evidence="2 3">CBS 83171</strain>
    </source>
</reference>
<comment type="caution">
    <text evidence="2">The sequence shown here is derived from an EMBL/GenBank/DDBJ whole genome shotgun (WGS) entry which is preliminary data.</text>
</comment>
<evidence type="ECO:0000313" key="2">
    <source>
        <dbReference type="EMBL" id="KAK8077925.1"/>
    </source>
</evidence>
<name>A0ABR1W366_9PEZI</name>
<proteinExistence type="predicted"/>
<organism evidence="2 3">
    <name type="scientific">Apiospora saccharicola</name>
    <dbReference type="NCBI Taxonomy" id="335842"/>
    <lineage>
        <taxon>Eukaryota</taxon>
        <taxon>Fungi</taxon>
        <taxon>Dikarya</taxon>
        <taxon>Ascomycota</taxon>
        <taxon>Pezizomycotina</taxon>
        <taxon>Sordariomycetes</taxon>
        <taxon>Xylariomycetidae</taxon>
        <taxon>Amphisphaeriales</taxon>
        <taxon>Apiosporaceae</taxon>
        <taxon>Apiospora</taxon>
    </lineage>
</organism>
<accession>A0ABR1W366</accession>